<dbReference type="EMBL" id="CP015225">
    <property type="protein sequence ID" value="AMZ75373.1"/>
    <property type="molecule type" value="Genomic_DNA"/>
</dbReference>
<protein>
    <submittedName>
        <fullName evidence="4">Nucleoside 2-deoxyribosyltransferase</fullName>
    </submittedName>
</protein>
<name>A0A161GUK7_PSEFL</name>
<keyword evidence="2" id="KW-0418">Kinase</keyword>
<dbReference type="GO" id="GO:0005829">
    <property type="term" value="C:cytosol"/>
    <property type="evidence" value="ECO:0007669"/>
    <property type="project" value="TreeGrafter"/>
</dbReference>
<dbReference type="Pfam" id="PF00294">
    <property type="entry name" value="PfkB"/>
    <property type="match status" value="1"/>
</dbReference>
<reference evidence="4 5" key="2">
    <citation type="journal article" date="2018" name="Nature">
        <title>Mutant phenotypes for thousands of bacterial genes of unknown function.</title>
        <authorList>
            <person name="Price M.N."/>
            <person name="Wetmore K.M."/>
            <person name="Waters R.J."/>
            <person name="Callaghan M."/>
            <person name="Ray J."/>
            <person name="Liu H."/>
            <person name="Kuehl J.V."/>
            <person name="Melnyk R.A."/>
            <person name="Lamson J.S."/>
            <person name="Suh Y."/>
            <person name="Carlson H.K."/>
            <person name="Esquivel Z."/>
            <person name="Sadeeshkumar H."/>
            <person name="Chakraborty R."/>
            <person name="Zane G.M."/>
            <person name="Rubin B.E."/>
            <person name="Wall J.D."/>
            <person name="Visel A."/>
            <person name="Bristow J."/>
            <person name="Blow M.J."/>
            <person name="Arkin A.P."/>
            <person name="Deutschbauer A.M."/>
        </authorList>
    </citation>
    <scope>NUCLEOTIDE SEQUENCE [LARGE SCALE GENOMIC DNA]</scope>
    <source>
        <strain evidence="4 5">FW300-N2E2</strain>
    </source>
</reference>
<keyword evidence="1 4" id="KW-0808">Transferase</keyword>
<proteinExistence type="predicted"/>
<dbReference type="InterPro" id="IPR007710">
    <property type="entry name" value="Nucleoside_deoxyribTrfase"/>
</dbReference>
<evidence type="ECO:0000313" key="4">
    <source>
        <dbReference type="EMBL" id="AMZ75373.1"/>
    </source>
</evidence>
<dbReference type="Gene3D" id="3.40.50.450">
    <property type="match status" value="1"/>
</dbReference>
<feature type="domain" description="Carbohydrate kinase PfkB" evidence="3">
    <location>
        <begin position="146"/>
        <end position="251"/>
    </location>
</feature>
<dbReference type="Gene3D" id="3.40.1190.20">
    <property type="match status" value="1"/>
</dbReference>
<dbReference type="PANTHER" id="PTHR10584:SF166">
    <property type="entry name" value="RIBOKINASE"/>
    <property type="match status" value="1"/>
</dbReference>
<evidence type="ECO:0000256" key="2">
    <source>
        <dbReference type="ARBA" id="ARBA00022777"/>
    </source>
</evidence>
<gene>
    <name evidence="4" type="ORF">TK06_16990</name>
</gene>
<dbReference type="PANTHER" id="PTHR10584">
    <property type="entry name" value="SUGAR KINASE"/>
    <property type="match status" value="1"/>
</dbReference>
<dbReference type="InterPro" id="IPR029056">
    <property type="entry name" value="Ribokinase-like"/>
</dbReference>
<reference evidence="5" key="1">
    <citation type="submission" date="2016-04" db="EMBL/GenBank/DDBJ databases">
        <authorList>
            <person name="Ray J."/>
            <person name="Price M."/>
            <person name="Deutschbauer A."/>
        </authorList>
    </citation>
    <scope>NUCLEOTIDE SEQUENCE [LARGE SCALE GENOMIC DNA]</scope>
    <source>
        <strain evidence="5">FW300-N2E2</strain>
    </source>
</reference>
<evidence type="ECO:0000313" key="5">
    <source>
        <dbReference type="Proteomes" id="UP000076083"/>
    </source>
</evidence>
<organism evidence="4 5">
    <name type="scientific">Pseudomonas fluorescens</name>
    <dbReference type="NCBI Taxonomy" id="294"/>
    <lineage>
        <taxon>Bacteria</taxon>
        <taxon>Pseudomonadati</taxon>
        <taxon>Pseudomonadota</taxon>
        <taxon>Gammaproteobacteria</taxon>
        <taxon>Pseudomonadales</taxon>
        <taxon>Pseudomonadaceae</taxon>
        <taxon>Pseudomonas</taxon>
    </lineage>
</organism>
<evidence type="ECO:0000256" key="1">
    <source>
        <dbReference type="ARBA" id="ARBA00022679"/>
    </source>
</evidence>
<evidence type="ECO:0000259" key="3">
    <source>
        <dbReference type="Pfam" id="PF00294"/>
    </source>
</evidence>
<accession>A0A161GUK7</accession>
<sequence length="403" mass="43834">MIRLTGGVYYEQCMCPTWQELFGSGGRAATAIARLGGHVALDTYTDLTAEAILRQRAVLEGFSVSSYSIDQSLHFRYTHGLAKPSIQPLPETSSTILQITAENVVRFGLLEGDCVVDARNAVYDPQSSRHPAPFHENGSKAERLALVLNRSEAEALHGNDELSAADLARALSTSQNAEIVIIKMGPAGALLFHGGQSHHIPSFVTSQVWKIGSGDVFVASFAHFWLEEGLTPLKAAMQASRATAYYCETKGFASKTELETYHPAAASLPKKSRTGRPPLVYLAGPFFSLAQLWLIEEARVRLLEMGLKVFSPVHDVGHGPADEVVQKDLDAIHDCDLMLAIGDGLDAGTIYEIGYARALKKPVIMYVENESEEDQKMMAGSGCTLTKDFVTAIYQTAWKAAEL</sequence>
<dbReference type="AlphaFoldDB" id="A0A161GUK7"/>
<dbReference type="SUPFAM" id="SSF53613">
    <property type="entry name" value="Ribokinase-like"/>
    <property type="match status" value="1"/>
</dbReference>
<dbReference type="SUPFAM" id="SSF52309">
    <property type="entry name" value="N-(deoxy)ribosyltransferase-like"/>
    <property type="match status" value="1"/>
</dbReference>
<dbReference type="Proteomes" id="UP000076083">
    <property type="component" value="Chromosome"/>
</dbReference>
<dbReference type="Pfam" id="PF05014">
    <property type="entry name" value="Nuc_deoxyrib_tr"/>
    <property type="match status" value="1"/>
</dbReference>
<dbReference type="InterPro" id="IPR011611">
    <property type="entry name" value="PfkB_dom"/>
</dbReference>
<dbReference type="GO" id="GO:0016301">
    <property type="term" value="F:kinase activity"/>
    <property type="evidence" value="ECO:0007669"/>
    <property type="project" value="UniProtKB-KW"/>
</dbReference>